<dbReference type="Pfam" id="PF01323">
    <property type="entry name" value="DSBA"/>
    <property type="match status" value="1"/>
</dbReference>
<evidence type="ECO:0000256" key="6">
    <source>
        <dbReference type="ARBA" id="ARBA00023284"/>
    </source>
</evidence>
<name>A0L506_MAGMM</name>
<dbReference type="PIRSF" id="PIRSF001488">
    <property type="entry name" value="Tdi_protein"/>
    <property type="match status" value="1"/>
</dbReference>
<dbReference type="GO" id="GO:0016491">
    <property type="term" value="F:oxidoreductase activity"/>
    <property type="evidence" value="ECO:0007669"/>
    <property type="project" value="InterPro"/>
</dbReference>
<evidence type="ECO:0000256" key="1">
    <source>
        <dbReference type="ARBA" id="ARBA00004418"/>
    </source>
</evidence>
<evidence type="ECO:0000256" key="7">
    <source>
        <dbReference type="PIRNR" id="PIRNR001488"/>
    </source>
</evidence>
<keyword evidence="6" id="KW-0676">Redox-active center</keyword>
<accession>A0L506</accession>
<dbReference type="PROSITE" id="PS51352">
    <property type="entry name" value="THIOREDOXIN_2"/>
    <property type="match status" value="1"/>
</dbReference>
<proteinExistence type="inferred from homology"/>
<gene>
    <name evidence="11" type="ordered locus">Mmc1_0524</name>
</gene>
<dbReference type="InterPro" id="IPR036249">
    <property type="entry name" value="Thioredoxin-like_sf"/>
</dbReference>
<dbReference type="EMBL" id="CP000471">
    <property type="protein sequence ID" value="ABK43049.1"/>
    <property type="molecule type" value="Genomic_DNA"/>
</dbReference>
<dbReference type="GO" id="GO:0042597">
    <property type="term" value="C:periplasmic space"/>
    <property type="evidence" value="ECO:0007669"/>
    <property type="project" value="UniProtKB-SubCell"/>
</dbReference>
<dbReference type="InterPro" id="IPR050824">
    <property type="entry name" value="Thiol_disulfide_DsbA"/>
</dbReference>
<keyword evidence="12" id="KW-1185">Reference proteome</keyword>
<evidence type="ECO:0000313" key="12">
    <source>
        <dbReference type="Proteomes" id="UP000002586"/>
    </source>
</evidence>
<evidence type="ECO:0000256" key="5">
    <source>
        <dbReference type="ARBA" id="ARBA00023157"/>
    </source>
</evidence>
<feature type="chain" id="PRO_5002625861" description="Thiol:disulfide interchange protein" evidence="9">
    <location>
        <begin position="24"/>
        <end position="201"/>
    </location>
</feature>
<dbReference type="PANTHER" id="PTHR35891:SF2">
    <property type="entry name" value="THIOL:DISULFIDE INTERCHANGE PROTEIN DSBA"/>
    <property type="match status" value="1"/>
</dbReference>
<evidence type="ECO:0000256" key="9">
    <source>
        <dbReference type="SAM" id="SignalP"/>
    </source>
</evidence>
<sequence precursor="true">MRFYLRLWLAFAITLGLASPVQAGDNEKLYHLINPPVALQGEAPEVVEVFNFHCPHCNDFYPVLEKWAHGYQGKLNVHSLPVYWGSQPDTPVRAYFAAEYLGVGEKMKRAIFAANFDDNRYKIDEEQDILKIASEAGIDAKKLEEAMDSFAVFGKVAQVNSLARQYGIQGTPSVVVNGRYRVVAHGDYGDVVKTIESLLQK</sequence>
<comment type="subcellular location">
    <subcellularLocation>
        <location evidence="1 7">Periplasm</location>
    </subcellularLocation>
</comment>
<feature type="domain" description="Thioredoxin" evidence="10">
    <location>
        <begin position="21"/>
        <end position="152"/>
    </location>
</feature>
<evidence type="ECO:0000259" key="10">
    <source>
        <dbReference type="PROSITE" id="PS51352"/>
    </source>
</evidence>
<dbReference type="PANTHER" id="PTHR35891">
    <property type="entry name" value="THIOL:DISULFIDE INTERCHANGE PROTEIN DSBA"/>
    <property type="match status" value="1"/>
</dbReference>
<evidence type="ECO:0000256" key="2">
    <source>
        <dbReference type="ARBA" id="ARBA00005791"/>
    </source>
</evidence>
<evidence type="ECO:0000256" key="8">
    <source>
        <dbReference type="PIRSR" id="PIRSR001488-1"/>
    </source>
</evidence>
<dbReference type="OrthoDB" id="9780147at2"/>
<dbReference type="eggNOG" id="COG1651">
    <property type="taxonomic scope" value="Bacteria"/>
</dbReference>
<reference evidence="11 12" key="2">
    <citation type="journal article" date="2012" name="Int. J. Syst. Evol. Microbiol.">
        <title>Magnetococcus marinus gen. nov., sp. nov., a marine, magnetotactic bacterium that represents a novel lineage (Magnetococcaceae fam. nov.; Magnetococcales ord. nov.) at the base of the Alphaproteobacteria.</title>
        <authorList>
            <person name="Bazylinski D.A."/>
            <person name="Williams T.J."/>
            <person name="Lefevre C.T."/>
            <person name="Berg R.J."/>
            <person name="Zhang C.L."/>
            <person name="Bowser S.S."/>
            <person name="Dean A.J."/>
            <person name="Beveridge T.J."/>
        </authorList>
    </citation>
    <scope>NUCLEOTIDE SEQUENCE [LARGE SCALE GENOMIC DNA]</scope>
    <source>
        <strain evidence="12">ATCC BAA-1437 / JCM 17883 / MC-1</strain>
    </source>
</reference>
<dbReference type="STRING" id="156889.Mmc1_0524"/>
<dbReference type="SUPFAM" id="SSF52833">
    <property type="entry name" value="Thioredoxin-like"/>
    <property type="match status" value="1"/>
</dbReference>
<dbReference type="Proteomes" id="UP000002586">
    <property type="component" value="Chromosome"/>
</dbReference>
<evidence type="ECO:0000256" key="4">
    <source>
        <dbReference type="ARBA" id="ARBA00022764"/>
    </source>
</evidence>
<dbReference type="RefSeq" id="WP_011712216.1">
    <property type="nucleotide sequence ID" value="NC_008576.1"/>
</dbReference>
<dbReference type="InterPro" id="IPR001853">
    <property type="entry name" value="DSBA-like_thioredoxin_dom"/>
</dbReference>
<reference evidence="12" key="1">
    <citation type="journal article" date="2009" name="Appl. Environ. Microbiol.">
        <title>Complete genome sequence of the chemolithoautotrophic marine magnetotactic coccus strain MC-1.</title>
        <authorList>
            <person name="Schubbe S."/>
            <person name="Williams T.J."/>
            <person name="Xie G."/>
            <person name="Kiss H.E."/>
            <person name="Brettin T.S."/>
            <person name="Martinez D."/>
            <person name="Ross C.A."/>
            <person name="Schuler D."/>
            <person name="Cox B.L."/>
            <person name="Nealson K.H."/>
            <person name="Bazylinski D.A."/>
        </authorList>
    </citation>
    <scope>NUCLEOTIDE SEQUENCE [LARGE SCALE GENOMIC DNA]</scope>
    <source>
        <strain evidence="12">ATCC BAA-1437 / JCM 17883 / MC-1</strain>
    </source>
</reference>
<dbReference type="Gene3D" id="3.40.30.10">
    <property type="entry name" value="Glutaredoxin"/>
    <property type="match status" value="1"/>
</dbReference>
<dbReference type="HOGENOM" id="CLU_088255_1_0_5"/>
<feature type="disulfide bond" description="Redox-active" evidence="8">
    <location>
        <begin position="54"/>
        <end position="57"/>
    </location>
</feature>
<dbReference type="CDD" id="cd03019">
    <property type="entry name" value="DsbA_DsbA"/>
    <property type="match status" value="1"/>
</dbReference>
<feature type="signal peptide" evidence="9">
    <location>
        <begin position="1"/>
        <end position="23"/>
    </location>
</feature>
<keyword evidence="5 7" id="KW-1015">Disulfide bond</keyword>
<keyword evidence="3 9" id="KW-0732">Signal</keyword>
<evidence type="ECO:0000313" key="11">
    <source>
        <dbReference type="EMBL" id="ABK43049.1"/>
    </source>
</evidence>
<dbReference type="InterPro" id="IPR013766">
    <property type="entry name" value="Thioredoxin_domain"/>
</dbReference>
<organism evidence="11 12">
    <name type="scientific">Magnetococcus marinus (strain ATCC BAA-1437 / JCM 17883 / MC-1)</name>
    <dbReference type="NCBI Taxonomy" id="156889"/>
    <lineage>
        <taxon>Bacteria</taxon>
        <taxon>Pseudomonadati</taxon>
        <taxon>Pseudomonadota</taxon>
        <taxon>Magnetococcia</taxon>
        <taxon>Magnetococcales</taxon>
        <taxon>Magnetococcaceae</taxon>
        <taxon>Magnetococcus</taxon>
    </lineage>
</organism>
<keyword evidence="4 7" id="KW-0574">Periplasm</keyword>
<protein>
    <recommendedName>
        <fullName evidence="7">Thiol:disulfide interchange protein</fullName>
    </recommendedName>
</protein>
<evidence type="ECO:0000256" key="3">
    <source>
        <dbReference type="ARBA" id="ARBA00022729"/>
    </source>
</evidence>
<dbReference type="InterPro" id="IPR023205">
    <property type="entry name" value="DsbA/DsbL"/>
</dbReference>
<dbReference type="AlphaFoldDB" id="A0L506"/>
<comment type="similarity">
    <text evidence="2">Belongs to the thioredoxin family. DsbA subfamily.</text>
</comment>
<dbReference type="KEGG" id="mgm:Mmc1_0524"/>